<dbReference type="SUPFAM" id="SSF89372">
    <property type="entry name" value="Fucose-specific lectin"/>
    <property type="match status" value="1"/>
</dbReference>
<organism evidence="1 2">
    <name type="scientific">Dictyobacter arantiisoli</name>
    <dbReference type="NCBI Taxonomy" id="2014874"/>
    <lineage>
        <taxon>Bacteria</taxon>
        <taxon>Bacillati</taxon>
        <taxon>Chloroflexota</taxon>
        <taxon>Ktedonobacteria</taxon>
        <taxon>Ktedonobacterales</taxon>
        <taxon>Dictyobacteraceae</taxon>
        <taxon>Dictyobacter</taxon>
    </lineage>
</organism>
<evidence type="ECO:0000313" key="1">
    <source>
        <dbReference type="EMBL" id="GCF11255.1"/>
    </source>
</evidence>
<dbReference type="InterPro" id="IPR007132">
    <property type="entry name" value="DUF346"/>
</dbReference>
<dbReference type="OrthoDB" id="137105at2"/>
<accession>A0A5A5TJ53</accession>
<dbReference type="RefSeq" id="WP_149404093.1">
    <property type="nucleotide sequence ID" value="NZ_BIXY01000101.1"/>
</dbReference>
<evidence type="ECO:0000313" key="2">
    <source>
        <dbReference type="Proteomes" id="UP000322530"/>
    </source>
</evidence>
<dbReference type="EMBL" id="BIXY01000101">
    <property type="protein sequence ID" value="GCF11255.1"/>
    <property type="molecule type" value="Genomic_DNA"/>
</dbReference>
<protein>
    <submittedName>
        <fullName evidence="1">Uncharacterized protein</fullName>
    </submittedName>
</protein>
<name>A0A5A5TJ53_9CHLR</name>
<keyword evidence="2" id="KW-1185">Reference proteome</keyword>
<gene>
    <name evidence="1" type="ORF">KDI_48190</name>
</gene>
<dbReference type="Gene3D" id="2.120.10.70">
    <property type="entry name" value="Fucose-specific lectin"/>
    <property type="match status" value="1"/>
</dbReference>
<proteinExistence type="predicted"/>
<dbReference type="Pfam" id="PF03984">
    <property type="entry name" value="DUF346"/>
    <property type="match status" value="1"/>
</dbReference>
<dbReference type="Proteomes" id="UP000322530">
    <property type="component" value="Unassembled WGS sequence"/>
</dbReference>
<dbReference type="AlphaFoldDB" id="A0A5A5TJ53"/>
<sequence length="104" mass="11124">MDEYKSAPGHVSSLAGNSVSRRTMLAGIATVILAGNALPLFSTHVLAASNPRNPSAGVTTWSPHRLDIFGLGTDNAMYHKAWNGSRWFPSLTGWENLGGVFNLI</sequence>
<reference evidence="1 2" key="1">
    <citation type="submission" date="2019-01" db="EMBL/GenBank/DDBJ databases">
        <title>Draft genome sequence of Dictyobacter sp. Uno17.</title>
        <authorList>
            <person name="Wang C.M."/>
            <person name="Zheng Y."/>
            <person name="Sakai Y."/>
            <person name="Abe K."/>
            <person name="Yokota A."/>
            <person name="Yabe S."/>
        </authorList>
    </citation>
    <scope>NUCLEOTIDE SEQUENCE [LARGE SCALE GENOMIC DNA]</scope>
    <source>
        <strain evidence="1 2">Uno17</strain>
    </source>
</reference>
<comment type="caution">
    <text evidence="1">The sequence shown here is derived from an EMBL/GenBank/DDBJ whole genome shotgun (WGS) entry which is preliminary data.</text>
</comment>